<sequence length="771" mass="83162">MTIVSLALAHLVRSWRQRRLTSSGYTLTIAPPPEVSSEAAADFWRIISGALTPSTWRRILYGTPHMAWEYAWAGRTLTICAWVPAVVPRSSVEAAIRAAWPGATISATEAAAPIAPAGQAVGGALWPHYVDTMPLRSAHNADPVRALLAAGAAIQTREYGCFQVLVRPASPRRVRVARRNVAASTTAPAGPFGSTVSGVLKVLWAAVDALLPGKAGVVETRASQDPVGDRDRRARVDKAVSRPHFEIAIRYAVGTDMLDRTERLAGLAHTMASAAAIYAGPNRLRRMKMRRPVQVLASRRLSRGFLATAEELAAIAGLPLDLAVPGLERARAKAMPAPVAIPSGGRSVKVLGRAQIGGHSVGLAVADARQHVHLIGKTGTGKSTLLLNMILSDAHAGRGAVVIDPRGDLVTDILNRLPATMADRIVIIDPDQPHSAHFNPLEDSDDPNLTVDNVVGIFAKIFQRHWGPRMDDCFRVALLTLMRHARPTLSLVPPLLSDRQFRARFVHDLADPEGLGGFWQWYDSMNEGTRAQVIGPVLARLRHFLLRDFVKNAIGQPSSSFRMTDVLNGGGLLLCRLPKGVLGEETAKILGSLIVARTWQTALARAATPEEQRRDATLYIDEVQNFLTLPSAVEDVLAEARIFRLGLVLAHQNDAQLPRETSAAISANARTKVIFNVDPSDARVLAQHTTPEIDAYDLARLDVYTAAARLLVAGREMPAFTFVTTPPPPVIGEATAIRQACAAKHAAIGEEPPLQKVARRALQRRSGSQGT</sequence>
<feature type="domain" description="Type IV secretion system coupling protein TraD DNA-binding" evidence="2">
    <location>
        <begin position="361"/>
        <end position="447"/>
    </location>
</feature>
<gene>
    <name evidence="3" type="ORF">ACFOZ4_00140</name>
</gene>
<comment type="caution">
    <text evidence="3">The sequence shown here is derived from an EMBL/GenBank/DDBJ whole genome shotgun (WGS) entry which is preliminary data.</text>
</comment>
<evidence type="ECO:0000313" key="3">
    <source>
        <dbReference type="EMBL" id="MFC4129022.1"/>
    </source>
</evidence>
<name>A0ABV8LDS1_9ACTN</name>
<dbReference type="InterPro" id="IPR027417">
    <property type="entry name" value="P-loop_NTPase"/>
</dbReference>
<dbReference type="RefSeq" id="WP_253754031.1">
    <property type="nucleotide sequence ID" value="NZ_JAMZDZ010000001.1"/>
</dbReference>
<evidence type="ECO:0000256" key="1">
    <source>
        <dbReference type="SAM" id="MobiDB-lite"/>
    </source>
</evidence>
<accession>A0ABV8LDS1</accession>
<evidence type="ECO:0000313" key="4">
    <source>
        <dbReference type="Proteomes" id="UP001595816"/>
    </source>
</evidence>
<dbReference type="Pfam" id="PF10412">
    <property type="entry name" value="TrwB_AAD_bind"/>
    <property type="match status" value="1"/>
</dbReference>
<dbReference type="Gene3D" id="3.40.50.300">
    <property type="entry name" value="P-loop containing nucleotide triphosphate hydrolases"/>
    <property type="match status" value="2"/>
</dbReference>
<dbReference type="InterPro" id="IPR019476">
    <property type="entry name" value="T4SS_TraD_DNA-bd"/>
</dbReference>
<dbReference type="SUPFAM" id="SSF52540">
    <property type="entry name" value="P-loop containing nucleoside triphosphate hydrolases"/>
    <property type="match status" value="1"/>
</dbReference>
<dbReference type="Proteomes" id="UP001595816">
    <property type="component" value="Unassembled WGS sequence"/>
</dbReference>
<reference evidence="4" key="1">
    <citation type="journal article" date="2019" name="Int. J. Syst. Evol. Microbiol.">
        <title>The Global Catalogue of Microorganisms (GCM) 10K type strain sequencing project: providing services to taxonomists for standard genome sequencing and annotation.</title>
        <authorList>
            <consortium name="The Broad Institute Genomics Platform"/>
            <consortium name="The Broad Institute Genome Sequencing Center for Infectious Disease"/>
            <person name="Wu L."/>
            <person name="Ma J."/>
        </authorList>
    </citation>
    <scope>NUCLEOTIDE SEQUENCE [LARGE SCALE GENOMIC DNA]</scope>
    <source>
        <strain evidence="4">CGMCC 4.7289</strain>
    </source>
</reference>
<dbReference type="InterPro" id="IPR051162">
    <property type="entry name" value="T4SS_component"/>
</dbReference>
<dbReference type="PANTHER" id="PTHR30121:SF6">
    <property type="entry name" value="SLR6007 PROTEIN"/>
    <property type="match status" value="1"/>
</dbReference>
<keyword evidence="4" id="KW-1185">Reference proteome</keyword>
<proteinExistence type="predicted"/>
<dbReference type="CDD" id="cd01127">
    <property type="entry name" value="TrwB_TraG_TraD_VirD4"/>
    <property type="match status" value="2"/>
</dbReference>
<dbReference type="EMBL" id="JBHSAY010000001">
    <property type="protein sequence ID" value="MFC4129022.1"/>
    <property type="molecule type" value="Genomic_DNA"/>
</dbReference>
<dbReference type="PANTHER" id="PTHR30121">
    <property type="entry name" value="UNCHARACTERIZED PROTEIN YJGR-RELATED"/>
    <property type="match status" value="1"/>
</dbReference>
<feature type="region of interest" description="Disordered" evidence="1">
    <location>
        <begin position="752"/>
        <end position="771"/>
    </location>
</feature>
<evidence type="ECO:0000259" key="2">
    <source>
        <dbReference type="Pfam" id="PF10412"/>
    </source>
</evidence>
<protein>
    <submittedName>
        <fullName evidence="3">Type IV secretory system conjugative DNA transfer family protein</fullName>
    </submittedName>
</protein>
<organism evidence="3 4">
    <name type="scientific">Hamadaea flava</name>
    <dbReference type="NCBI Taxonomy" id="1742688"/>
    <lineage>
        <taxon>Bacteria</taxon>
        <taxon>Bacillati</taxon>
        <taxon>Actinomycetota</taxon>
        <taxon>Actinomycetes</taxon>
        <taxon>Micromonosporales</taxon>
        <taxon>Micromonosporaceae</taxon>
        <taxon>Hamadaea</taxon>
    </lineage>
</organism>